<proteinExistence type="predicted"/>
<accession>A0AAN6Z268</accession>
<protein>
    <submittedName>
        <fullName evidence="1">Uncharacterized protein</fullName>
    </submittedName>
</protein>
<dbReference type="EMBL" id="MU853231">
    <property type="protein sequence ID" value="KAK4122257.1"/>
    <property type="molecule type" value="Genomic_DNA"/>
</dbReference>
<comment type="caution">
    <text evidence="1">The sequence shown here is derived from an EMBL/GenBank/DDBJ whole genome shotgun (WGS) entry which is preliminary data.</text>
</comment>
<dbReference type="GeneID" id="87829985"/>
<dbReference type="Proteomes" id="UP001302602">
    <property type="component" value="Unassembled WGS sequence"/>
</dbReference>
<dbReference type="AlphaFoldDB" id="A0AAN6Z268"/>
<keyword evidence="2" id="KW-1185">Reference proteome</keyword>
<sequence>MSSWRWTAIRDAGLPHPDGELLESFTDQAIDSERAASYFLQRWPSYKRIAGLTAFFSEWIELISNSKPYSSITQCSG</sequence>
<organism evidence="1 2">
    <name type="scientific">Parathielavia appendiculata</name>
    <dbReference type="NCBI Taxonomy" id="2587402"/>
    <lineage>
        <taxon>Eukaryota</taxon>
        <taxon>Fungi</taxon>
        <taxon>Dikarya</taxon>
        <taxon>Ascomycota</taxon>
        <taxon>Pezizomycotina</taxon>
        <taxon>Sordariomycetes</taxon>
        <taxon>Sordariomycetidae</taxon>
        <taxon>Sordariales</taxon>
        <taxon>Chaetomiaceae</taxon>
        <taxon>Parathielavia</taxon>
    </lineage>
</organism>
<reference evidence="1" key="1">
    <citation type="journal article" date="2023" name="Mol. Phylogenet. Evol.">
        <title>Genome-scale phylogeny and comparative genomics of the fungal order Sordariales.</title>
        <authorList>
            <person name="Hensen N."/>
            <person name="Bonometti L."/>
            <person name="Westerberg I."/>
            <person name="Brannstrom I.O."/>
            <person name="Guillou S."/>
            <person name="Cros-Aarteil S."/>
            <person name="Calhoun S."/>
            <person name="Haridas S."/>
            <person name="Kuo A."/>
            <person name="Mondo S."/>
            <person name="Pangilinan J."/>
            <person name="Riley R."/>
            <person name="LaButti K."/>
            <person name="Andreopoulos B."/>
            <person name="Lipzen A."/>
            <person name="Chen C."/>
            <person name="Yan M."/>
            <person name="Daum C."/>
            <person name="Ng V."/>
            <person name="Clum A."/>
            <person name="Steindorff A."/>
            <person name="Ohm R.A."/>
            <person name="Martin F."/>
            <person name="Silar P."/>
            <person name="Natvig D.O."/>
            <person name="Lalanne C."/>
            <person name="Gautier V."/>
            <person name="Ament-Velasquez S.L."/>
            <person name="Kruys A."/>
            <person name="Hutchinson M.I."/>
            <person name="Powell A.J."/>
            <person name="Barry K."/>
            <person name="Miller A.N."/>
            <person name="Grigoriev I.V."/>
            <person name="Debuchy R."/>
            <person name="Gladieux P."/>
            <person name="Hiltunen Thoren M."/>
            <person name="Johannesson H."/>
        </authorList>
    </citation>
    <scope>NUCLEOTIDE SEQUENCE</scope>
    <source>
        <strain evidence="1">CBS 731.68</strain>
    </source>
</reference>
<gene>
    <name evidence="1" type="ORF">N657DRAFT_646938</name>
</gene>
<evidence type="ECO:0000313" key="1">
    <source>
        <dbReference type="EMBL" id="KAK4122257.1"/>
    </source>
</evidence>
<reference evidence="1" key="2">
    <citation type="submission" date="2023-05" db="EMBL/GenBank/DDBJ databases">
        <authorList>
            <consortium name="Lawrence Berkeley National Laboratory"/>
            <person name="Steindorff A."/>
            <person name="Hensen N."/>
            <person name="Bonometti L."/>
            <person name="Westerberg I."/>
            <person name="Brannstrom I.O."/>
            <person name="Guillou S."/>
            <person name="Cros-Aarteil S."/>
            <person name="Calhoun S."/>
            <person name="Haridas S."/>
            <person name="Kuo A."/>
            <person name="Mondo S."/>
            <person name="Pangilinan J."/>
            <person name="Riley R."/>
            <person name="Labutti K."/>
            <person name="Andreopoulos B."/>
            <person name="Lipzen A."/>
            <person name="Chen C."/>
            <person name="Yanf M."/>
            <person name="Daum C."/>
            <person name="Ng V."/>
            <person name="Clum A."/>
            <person name="Ohm R."/>
            <person name="Martin F."/>
            <person name="Silar P."/>
            <person name="Natvig D."/>
            <person name="Lalanne C."/>
            <person name="Gautier V."/>
            <person name="Ament-Velasquez S.L."/>
            <person name="Kruys A."/>
            <person name="Hutchinson M.I."/>
            <person name="Powell A.J."/>
            <person name="Barry K."/>
            <person name="Miller A.N."/>
            <person name="Grigoriev I.V."/>
            <person name="Debuchy R."/>
            <person name="Gladieux P."/>
            <person name="Thoren M.H."/>
            <person name="Johannesson H."/>
        </authorList>
    </citation>
    <scope>NUCLEOTIDE SEQUENCE</scope>
    <source>
        <strain evidence="1">CBS 731.68</strain>
    </source>
</reference>
<evidence type="ECO:0000313" key="2">
    <source>
        <dbReference type="Proteomes" id="UP001302602"/>
    </source>
</evidence>
<dbReference type="RefSeq" id="XP_062646028.1">
    <property type="nucleotide sequence ID" value="XM_062793216.1"/>
</dbReference>
<name>A0AAN6Z268_9PEZI</name>